<evidence type="ECO:0000313" key="2">
    <source>
        <dbReference type="EMBL" id="PTB78297.1"/>
    </source>
</evidence>
<keyword evidence="3" id="KW-1185">Reference proteome</keyword>
<reference evidence="2 3" key="1">
    <citation type="submission" date="2016-07" db="EMBL/GenBank/DDBJ databases">
        <title>Multiple horizontal gene transfer events from other fungi enriched the ability of initially mycotrophic Trichoderma (Ascomycota) to feed on dead plant biomass.</title>
        <authorList>
            <consortium name="DOE Joint Genome Institute"/>
            <person name="Aerts A."/>
            <person name="Atanasova L."/>
            <person name="Chenthamara K."/>
            <person name="Zhang J."/>
            <person name="Grujic M."/>
            <person name="Henrissat B."/>
            <person name="Kuo A."/>
            <person name="Salamov A."/>
            <person name="Lipzen A."/>
            <person name="Labutti K."/>
            <person name="Barry K."/>
            <person name="Miao Y."/>
            <person name="Rahimi M.J."/>
            <person name="Shen Q."/>
            <person name="Grigoriev I.V."/>
            <person name="Kubicek C.P."/>
            <person name="Druzhinina I.S."/>
        </authorList>
    </citation>
    <scope>NUCLEOTIDE SEQUENCE [LARGE SCALE GENOMIC DNA]</scope>
    <source>
        <strain evidence="2 3">ATCC 18648</strain>
    </source>
</reference>
<dbReference type="Proteomes" id="UP000240760">
    <property type="component" value="Unassembled WGS sequence"/>
</dbReference>
<evidence type="ECO:0000256" key="1">
    <source>
        <dbReference type="SAM" id="SignalP"/>
    </source>
</evidence>
<protein>
    <recommendedName>
        <fullName evidence="4">Secreted protein</fullName>
    </recommendedName>
</protein>
<keyword evidence="1" id="KW-0732">Signal</keyword>
<accession>A0A2T4C9P8</accession>
<feature type="chain" id="PRO_5015693226" description="Secreted protein" evidence="1">
    <location>
        <begin position="29"/>
        <end position="99"/>
    </location>
</feature>
<sequence length="99" mass="10529">MLAGCLPCCPFLLASCCLLACLLHICGTRHGRDRVAPLPVISGGGIPERRCFCIVLMLICCVSGLSDAMGRRCLCEPKSARPCSDGDDDDAVLILLLHI</sequence>
<dbReference type="AlphaFoldDB" id="A0A2T4C9P8"/>
<proteinExistence type="predicted"/>
<name>A0A2T4C9P8_TRILO</name>
<organism evidence="2 3">
    <name type="scientific">Trichoderma longibrachiatum ATCC 18648</name>
    <dbReference type="NCBI Taxonomy" id="983965"/>
    <lineage>
        <taxon>Eukaryota</taxon>
        <taxon>Fungi</taxon>
        <taxon>Dikarya</taxon>
        <taxon>Ascomycota</taxon>
        <taxon>Pezizomycotina</taxon>
        <taxon>Sordariomycetes</taxon>
        <taxon>Hypocreomycetidae</taxon>
        <taxon>Hypocreales</taxon>
        <taxon>Hypocreaceae</taxon>
        <taxon>Trichoderma</taxon>
    </lineage>
</organism>
<gene>
    <name evidence="2" type="ORF">M440DRAFT_1399466</name>
</gene>
<feature type="signal peptide" evidence="1">
    <location>
        <begin position="1"/>
        <end position="28"/>
    </location>
</feature>
<evidence type="ECO:0008006" key="4">
    <source>
        <dbReference type="Google" id="ProtNLM"/>
    </source>
</evidence>
<dbReference type="EMBL" id="KZ679129">
    <property type="protein sequence ID" value="PTB78297.1"/>
    <property type="molecule type" value="Genomic_DNA"/>
</dbReference>
<evidence type="ECO:0000313" key="3">
    <source>
        <dbReference type="Proteomes" id="UP000240760"/>
    </source>
</evidence>